<feature type="domain" description="RagB/SusD" evidence="6">
    <location>
        <begin position="45"/>
        <end position="102"/>
    </location>
</feature>
<proteinExistence type="inferred from homology"/>
<comment type="similarity">
    <text evidence="2">Belongs to the SusD family.</text>
</comment>
<accession>A0A081PM64</accession>
<evidence type="ECO:0000313" key="7">
    <source>
        <dbReference type="EMBL" id="KEQ31787.1"/>
    </source>
</evidence>
<evidence type="ECO:0000313" key="8">
    <source>
        <dbReference type="Proteomes" id="UP000028007"/>
    </source>
</evidence>
<evidence type="ECO:0000259" key="6">
    <source>
        <dbReference type="Pfam" id="PF07980"/>
    </source>
</evidence>
<evidence type="ECO:0000256" key="3">
    <source>
        <dbReference type="ARBA" id="ARBA00022729"/>
    </source>
</evidence>
<name>A0A081PM64_9SPHI</name>
<dbReference type="EMBL" id="JNFF01000001">
    <property type="protein sequence ID" value="KEQ31787.1"/>
    <property type="molecule type" value="Genomic_DNA"/>
</dbReference>
<dbReference type="AlphaFoldDB" id="A0A081PM64"/>
<evidence type="ECO:0000256" key="4">
    <source>
        <dbReference type="ARBA" id="ARBA00023136"/>
    </source>
</evidence>
<protein>
    <recommendedName>
        <fullName evidence="6">RagB/SusD domain-containing protein</fullName>
    </recommendedName>
</protein>
<dbReference type="SUPFAM" id="SSF48452">
    <property type="entry name" value="TPR-like"/>
    <property type="match status" value="1"/>
</dbReference>
<sequence>MNPEDIETINSLEVTAGVGGNVTRDLVNEYEKTDPRAAISIKFANSPQVQDYLITRYRDASSTASVNGYGGNNTPIIRYAEVILMLAEVKMYLGNDALAIQYGNVNVQELLYMLWHA</sequence>
<keyword evidence="4" id="KW-0472">Membrane</keyword>
<dbReference type="RefSeq" id="WP_262496531.1">
    <property type="nucleotide sequence ID" value="NZ_JNFF01000001.1"/>
</dbReference>
<gene>
    <name evidence="7" type="ORF">N180_12020</name>
</gene>
<evidence type="ECO:0000256" key="1">
    <source>
        <dbReference type="ARBA" id="ARBA00004442"/>
    </source>
</evidence>
<dbReference type="GO" id="GO:0009279">
    <property type="term" value="C:cell outer membrane"/>
    <property type="evidence" value="ECO:0007669"/>
    <property type="project" value="UniProtKB-SubCell"/>
</dbReference>
<comment type="subcellular location">
    <subcellularLocation>
        <location evidence="1">Cell outer membrane</location>
    </subcellularLocation>
</comment>
<dbReference type="Proteomes" id="UP000028007">
    <property type="component" value="Unassembled WGS sequence"/>
</dbReference>
<dbReference type="eggNOG" id="COG0702">
    <property type="taxonomic scope" value="Bacteria"/>
</dbReference>
<dbReference type="Pfam" id="PF07980">
    <property type="entry name" value="SusD_RagB"/>
    <property type="match status" value="1"/>
</dbReference>
<dbReference type="InterPro" id="IPR012944">
    <property type="entry name" value="SusD_RagB_dom"/>
</dbReference>
<keyword evidence="3" id="KW-0732">Signal</keyword>
<keyword evidence="8" id="KW-1185">Reference proteome</keyword>
<reference evidence="7 8" key="1">
    <citation type="journal article" date="1992" name="Int. J. Syst. Bacteriol.">
        <title>Sphingobacterium antarcticus sp. nov. a Psychrotrophic Bacterium from the Soils of Schirmacher Oasis, Antarctica.</title>
        <authorList>
            <person name="Shivaji S."/>
            <person name="Ray M.K."/>
            <person name="Rao N.S."/>
            <person name="Saiserr L."/>
            <person name="Jagannadham M.V."/>
            <person name="Kumar G.S."/>
            <person name="Reddy G."/>
            <person name="Bhargava P.M."/>
        </authorList>
    </citation>
    <scope>NUCLEOTIDE SEQUENCE [LARGE SCALE GENOMIC DNA]</scope>
    <source>
        <strain evidence="7 8">4BY</strain>
    </source>
</reference>
<keyword evidence="5" id="KW-0998">Cell outer membrane</keyword>
<dbReference type="InterPro" id="IPR011990">
    <property type="entry name" value="TPR-like_helical_dom_sf"/>
</dbReference>
<comment type="caution">
    <text evidence="7">The sequence shown here is derived from an EMBL/GenBank/DDBJ whole genome shotgun (WGS) entry which is preliminary data.</text>
</comment>
<organism evidence="7 8">
    <name type="scientific">Pedobacter antarcticus 4BY</name>
    <dbReference type="NCBI Taxonomy" id="1358423"/>
    <lineage>
        <taxon>Bacteria</taxon>
        <taxon>Pseudomonadati</taxon>
        <taxon>Bacteroidota</taxon>
        <taxon>Sphingobacteriia</taxon>
        <taxon>Sphingobacteriales</taxon>
        <taxon>Sphingobacteriaceae</taxon>
        <taxon>Pedobacter</taxon>
    </lineage>
</organism>
<dbReference type="Gene3D" id="1.25.40.390">
    <property type="match status" value="1"/>
</dbReference>
<evidence type="ECO:0000256" key="5">
    <source>
        <dbReference type="ARBA" id="ARBA00023237"/>
    </source>
</evidence>
<evidence type="ECO:0000256" key="2">
    <source>
        <dbReference type="ARBA" id="ARBA00006275"/>
    </source>
</evidence>